<gene>
    <name evidence="1" type="ORF">E1B28_010940</name>
</gene>
<reference evidence="1" key="1">
    <citation type="journal article" date="2021" name="Genome Biol. Evol.">
        <title>The assembled and annotated genome of the fairy-ring fungus Marasmius oreades.</title>
        <authorList>
            <person name="Hiltunen M."/>
            <person name="Ament-Velasquez S.L."/>
            <person name="Johannesson H."/>
        </authorList>
    </citation>
    <scope>NUCLEOTIDE SEQUENCE</scope>
    <source>
        <strain evidence="1">03SP1</strain>
    </source>
</reference>
<name>A0A9P7RU38_9AGAR</name>
<dbReference type="KEGG" id="more:E1B28_010940"/>
<evidence type="ECO:0000313" key="2">
    <source>
        <dbReference type="Proteomes" id="UP001049176"/>
    </source>
</evidence>
<comment type="caution">
    <text evidence="1">The sequence shown here is derived from an EMBL/GenBank/DDBJ whole genome shotgun (WGS) entry which is preliminary data.</text>
</comment>
<dbReference type="Proteomes" id="UP001049176">
    <property type="component" value="Chromosome 7"/>
</dbReference>
<dbReference type="AlphaFoldDB" id="A0A9P7RU38"/>
<dbReference type="EMBL" id="CM032187">
    <property type="protein sequence ID" value="KAG7089241.1"/>
    <property type="molecule type" value="Genomic_DNA"/>
</dbReference>
<protein>
    <submittedName>
        <fullName evidence="1">Uncharacterized protein</fullName>
    </submittedName>
</protein>
<dbReference type="GeneID" id="66080015"/>
<sequence length="143" mass="16017">MYRVKSRKNRPASSIAADKEAGLPLNKDKKAELFARVGVMGPTLSILSDRLVHYLCHPLHPYTEALGLPDEALEESLQYVLDQYVNVVIPPPPSICLDTHDDRVTFASMTLGLEEHCFVSGMQEQDVRLYQDMVLEASVSKVF</sequence>
<evidence type="ECO:0000313" key="1">
    <source>
        <dbReference type="EMBL" id="KAG7089241.1"/>
    </source>
</evidence>
<keyword evidence="2" id="KW-1185">Reference proteome</keyword>
<accession>A0A9P7RU38</accession>
<proteinExistence type="predicted"/>
<organism evidence="1 2">
    <name type="scientific">Marasmius oreades</name>
    <name type="common">fairy-ring Marasmius</name>
    <dbReference type="NCBI Taxonomy" id="181124"/>
    <lineage>
        <taxon>Eukaryota</taxon>
        <taxon>Fungi</taxon>
        <taxon>Dikarya</taxon>
        <taxon>Basidiomycota</taxon>
        <taxon>Agaricomycotina</taxon>
        <taxon>Agaricomycetes</taxon>
        <taxon>Agaricomycetidae</taxon>
        <taxon>Agaricales</taxon>
        <taxon>Marasmiineae</taxon>
        <taxon>Marasmiaceae</taxon>
        <taxon>Marasmius</taxon>
    </lineage>
</organism>
<dbReference type="RefSeq" id="XP_043005711.1">
    <property type="nucleotide sequence ID" value="XM_043155927.1"/>
</dbReference>